<feature type="signal peptide" evidence="1">
    <location>
        <begin position="1"/>
        <end position="19"/>
    </location>
</feature>
<protein>
    <recommendedName>
        <fullName evidence="4">Endosialidase-like protein</fullName>
    </recommendedName>
</protein>
<organism evidence="2 3">
    <name type="scientific">Sphingobacterium siyangense</name>
    <dbReference type="NCBI Taxonomy" id="459529"/>
    <lineage>
        <taxon>Bacteria</taxon>
        <taxon>Pseudomonadati</taxon>
        <taxon>Bacteroidota</taxon>
        <taxon>Sphingobacteriia</taxon>
        <taxon>Sphingobacteriales</taxon>
        <taxon>Sphingobacteriaceae</taxon>
        <taxon>Sphingobacterium</taxon>
    </lineage>
</organism>
<gene>
    <name evidence="2" type="ORF">BCY89_20355</name>
</gene>
<evidence type="ECO:0000313" key="2">
    <source>
        <dbReference type="EMBL" id="RKF30154.1"/>
    </source>
</evidence>
<keyword evidence="1" id="KW-0732">Signal</keyword>
<keyword evidence="3" id="KW-1185">Reference proteome</keyword>
<dbReference type="RefSeq" id="WP_120336682.1">
    <property type="nucleotide sequence ID" value="NZ_MCAQ01000030.1"/>
</dbReference>
<evidence type="ECO:0000313" key="3">
    <source>
        <dbReference type="Proteomes" id="UP000286402"/>
    </source>
</evidence>
<reference evidence="2 3" key="1">
    <citation type="submission" date="2016-07" db="EMBL/GenBank/DDBJ databases">
        <title>Genome analysis of Sphingobacterium siyangense T12B17.</title>
        <authorList>
            <person name="Xu D."/>
            <person name="Su Y."/>
            <person name="Zheng S."/>
        </authorList>
    </citation>
    <scope>NUCLEOTIDE SEQUENCE [LARGE SCALE GENOMIC DNA]</scope>
    <source>
        <strain evidence="2 3">T12B17</strain>
    </source>
</reference>
<dbReference type="EMBL" id="MCAQ01000030">
    <property type="protein sequence ID" value="RKF30154.1"/>
    <property type="molecule type" value="Genomic_DNA"/>
</dbReference>
<dbReference type="AlphaFoldDB" id="A0A420FB73"/>
<comment type="caution">
    <text evidence="2">The sequence shown here is derived from an EMBL/GenBank/DDBJ whole genome shotgun (WGS) entry which is preliminary data.</text>
</comment>
<accession>A0A420FB73</accession>
<name>A0A420FB73_9SPHI</name>
<evidence type="ECO:0008006" key="4">
    <source>
        <dbReference type="Google" id="ProtNLM"/>
    </source>
</evidence>
<dbReference type="Proteomes" id="UP000286402">
    <property type="component" value="Unassembled WGS sequence"/>
</dbReference>
<proteinExistence type="predicted"/>
<feature type="chain" id="PRO_5019429649" description="Endosialidase-like protein" evidence="1">
    <location>
        <begin position="20"/>
        <end position="238"/>
    </location>
</feature>
<sequence length="238" mass="26109">MNKMVVLVLSLISFQYGKAQNNSFPTAGSVGIGTTTPLSKLEVRGGNFLIKNLSNTAGESVPMISQSLSFGDYTTYGTSINTFTESADYNAYGLQILTQETYATGLTEKLRVMPNGNVGIGSKKPMAKLSVDGNILAKEIKVKTDIAVPDYVFEAEYKLPSLPGLEQYVKLNKHLPEVPSAKEIEKNGLDLAAMNLILLKKVEELTLHLIEKDKEISGIKEGYESLLKRLEKMENVKK</sequence>
<evidence type="ECO:0000256" key="1">
    <source>
        <dbReference type="SAM" id="SignalP"/>
    </source>
</evidence>